<dbReference type="InterPro" id="IPR011006">
    <property type="entry name" value="CheY-like_superfamily"/>
</dbReference>
<dbReference type="SMART" id="SM01012">
    <property type="entry name" value="ANTAR"/>
    <property type="match status" value="1"/>
</dbReference>
<dbReference type="InterPro" id="IPR005561">
    <property type="entry name" value="ANTAR"/>
</dbReference>
<evidence type="ECO:0000259" key="1">
    <source>
        <dbReference type="PROSITE" id="PS50906"/>
    </source>
</evidence>
<organism evidence="3 4">
    <name type="scientific">Quisquiliibacterium transsilvanicum</name>
    <dbReference type="NCBI Taxonomy" id="1549638"/>
    <lineage>
        <taxon>Bacteria</taxon>
        <taxon>Pseudomonadati</taxon>
        <taxon>Pseudomonadota</taxon>
        <taxon>Betaproteobacteria</taxon>
        <taxon>Burkholderiales</taxon>
        <taxon>Burkholderiaceae</taxon>
        <taxon>Quisquiliibacterium</taxon>
    </lineage>
</organism>
<dbReference type="InterPro" id="IPR013587">
    <property type="entry name" value="Nitrate/nitrite_sensing"/>
</dbReference>
<protein>
    <recommendedName>
        <fullName evidence="5">ANTAR domain-containing protein</fullName>
    </recommendedName>
</protein>
<dbReference type="Pfam" id="PF03861">
    <property type="entry name" value="ANTAR"/>
    <property type="match status" value="1"/>
</dbReference>
<feature type="domain" description="ANTAR" evidence="2">
    <location>
        <begin position="355"/>
        <end position="416"/>
    </location>
</feature>
<dbReference type="Gene3D" id="1.10.10.10">
    <property type="entry name" value="Winged helix-like DNA-binding domain superfamily/Winged helix DNA-binding domain"/>
    <property type="match status" value="1"/>
</dbReference>
<dbReference type="AlphaFoldDB" id="A0A7W8HJE3"/>
<dbReference type="Pfam" id="PF08376">
    <property type="entry name" value="NIT"/>
    <property type="match status" value="1"/>
</dbReference>
<evidence type="ECO:0000259" key="2">
    <source>
        <dbReference type="PROSITE" id="PS50921"/>
    </source>
</evidence>
<sequence length="427" mass="46187">MKSTIDFLIAAKRCEIAELGRLAKTSALVDATASLVHELQRERGLSNLYLGSGGVRADGPMREQRQASDSSEAALRACLDRLDIDPARAGNGARLFARVAQLLCALDALPGLRAEIDQLTPSTDRATAAYVRLVAGLLAVVFEAADSAADPGISRQLVALFNFMQGKEFAGQERAAGTAMLAGERARTAAQQRLLHLIDAQERCLAVFADFAGPAHQDAWQAHQAPPVLAGLERLRRILCTAPADGSLDNSLGPEWFEACSQRIDRMRAVEKRLADALVQSCHDRSAAAQTDLLALDAGRHREPAWTGAAGAPAGVICAEQAFPLDDSDALDAGVFGPQLVRSILDLAHEQARRLRTLGAELDTARSSLEDRKLIERAKGLLMAHRQLTEEEAHRTLRRMAMERNRRLAEVAEAVLAMAELLPVRPR</sequence>
<proteinExistence type="predicted"/>
<keyword evidence="4" id="KW-1185">Reference proteome</keyword>
<dbReference type="EMBL" id="JACHGB010000004">
    <property type="protein sequence ID" value="MBB5272288.1"/>
    <property type="molecule type" value="Genomic_DNA"/>
</dbReference>
<dbReference type="PROSITE" id="PS50906">
    <property type="entry name" value="NIT"/>
    <property type="match status" value="1"/>
</dbReference>
<dbReference type="RefSeq" id="WP_183967548.1">
    <property type="nucleotide sequence ID" value="NZ_BAABEW010000002.1"/>
</dbReference>
<reference evidence="3 4" key="1">
    <citation type="submission" date="2020-08" db="EMBL/GenBank/DDBJ databases">
        <title>Genomic Encyclopedia of Type Strains, Phase IV (KMG-IV): sequencing the most valuable type-strain genomes for metagenomic binning, comparative biology and taxonomic classification.</title>
        <authorList>
            <person name="Goeker M."/>
        </authorList>
    </citation>
    <scope>NUCLEOTIDE SEQUENCE [LARGE SCALE GENOMIC DNA]</scope>
    <source>
        <strain evidence="3 4">DSM 29781</strain>
    </source>
</reference>
<dbReference type="PROSITE" id="PS50921">
    <property type="entry name" value="ANTAR"/>
    <property type="match status" value="1"/>
</dbReference>
<dbReference type="Proteomes" id="UP000532440">
    <property type="component" value="Unassembled WGS sequence"/>
</dbReference>
<evidence type="ECO:0008006" key="5">
    <source>
        <dbReference type="Google" id="ProtNLM"/>
    </source>
</evidence>
<dbReference type="InterPro" id="IPR010910">
    <property type="entry name" value="Nitrate/nitrite_sensing_bac"/>
</dbReference>
<evidence type="ECO:0000313" key="4">
    <source>
        <dbReference type="Proteomes" id="UP000532440"/>
    </source>
</evidence>
<dbReference type="InterPro" id="IPR036388">
    <property type="entry name" value="WH-like_DNA-bd_sf"/>
</dbReference>
<gene>
    <name evidence="3" type="ORF">HNQ70_002302</name>
</gene>
<name>A0A7W8HJE3_9BURK</name>
<evidence type="ECO:0000313" key="3">
    <source>
        <dbReference type="EMBL" id="MBB5272288.1"/>
    </source>
</evidence>
<accession>A0A7W8HJE3</accession>
<dbReference type="GO" id="GO:0003723">
    <property type="term" value="F:RNA binding"/>
    <property type="evidence" value="ECO:0007669"/>
    <property type="project" value="InterPro"/>
</dbReference>
<comment type="caution">
    <text evidence="3">The sequence shown here is derived from an EMBL/GenBank/DDBJ whole genome shotgun (WGS) entry which is preliminary data.</text>
</comment>
<feature type="domain" description="NIT" evidence="1">
    <location>
        <begin position="30"/>
        <end position="285"/>
    </location>
</feature>
<dbReference type="SUPFAM" id="SSF52172">
    <property type="entry name" value="CheY-like"/>
    <property type="match status" value="1"/>
</dbReference>